<feature type="domain" description="UBX" evidence="3">
    <location>
        <begin position="260"/>
        <end position="345"/>
    </location>
</feature>
<evidence type="ECO:0000256" key="1">
    <source>
        <dbReference type="SAM" id="Coils"/>
    </source>
</evidence>
<proteinExistence type="predicted"/>
<evidence type="ECO:0000256" key="2">
    <source>
        <dbReference type="SAM" id="MobiDB-lite"/>
    </source>
</evidence>
<dbReference type="SMART" id="SM00166">
    <property type="entry name" value="UBX"/>
    <property type="match status" value="1"/>
</dbReference>
<dbReference type="CDD" id="cd01767">
    <property type="entry name" value="UBX"/>
    <property type="match status" value="1"/>
</dbReference>
<accession>A0A061SHU6</accession>
<gene>
    <name evidence="4" type="ORF">TSPGSL018_29947</name>
    <name evidence="5" type="ORF">TSPGSL018_5359</name>
</gene>
<evidence type="ECO:0000313" key="5">
    <source>
        <dbReference type="EMBL" id="JAC82604.1"/>
    </source>
</evidence>
<name>A0A061SHU6_9CHLO</name>
<dbReference type="Gene3D" id="3.10.20.90">
    <property type="entry name" value="Phosphatidylinositol 3-kinase Catalytic Subunit, Chain A, domain 1"/>
    <property type="match status" value="1"/>
</dbReference>
<dbReference type="PANTHER" id="PTHR23322">
    <property type="entry name" value="FAS-ASSOCIATED PROTEIN"/>
    <property type="match status" value="1"/>
</dbReference>
<dbReference type="Pfam" id="PF00789">
    <property type="entry name" value="UBX"/>
    <property type="match status" value="1"/>
</dbReference>
<organism evidence="5">
    <name type="scientific">Tetraselmis sp. GSL018</name>
    <dbReference type="NCBI Taxonomy" id="582737"/>
    <lineage>
        <taxon>Eukaryota</taxon>
        <taxon>Viridiplantae</taxon>
        <taxon>Chlorophyta</taxon>
        <taxon>core chlorophytes</taxon>
        <taxon>Chlorodendrophyceae</taxon>
        <taxon>Chlorodendrales</taxon>
        <taxon>Chlorodendraceae</taxon>
        <taxon>Tetraselmis</taxon>
    </lineage>
</organism>
<dbReference type="EMBL" id="GBEZ01027234">
    <property type="protein sequence ID" value="JAC60052.1"/>
    <property type="molecule type" value="Transcribed_RNA"/>
</dbReference>
<protein>
    <submittedName>
        <fullName evidence="5">Ubx domain-containing family protein</fullName>
    </submittedName>
</protein>
<feature type="region of interest" description="Disordered" evidence="2">
    <location>
        <begin position="51"/>
        <end position="109"/>
    </location>
</feature>
<feature type="coiled-coil region" evidence="1">
    <location>
        <begin position="208"/>
        <end position="240"/>
    </location>
</feature>
<evidence type="ECO:0000313" key="4">
    <source>
        <dbReference type="EMBL" id="JAC60052.1"/>
    </source>
</evidence>
<dbReference type="PANTHER" id="PTHR23322:SF93">
    <property type="entry name" value="UBX DOMAIN-CONTAINING PROTEIN 8"/>
    <property type="match status" value="1"/>
</dbReference>
<dbReference type="InterPro" id="IPR050730">
    <property type="entry name" value="UBX_domain-protein"/>
</dbReference>
<dbReference type="CDD" id="cd14273">
    <property type="entry name" value="UBA_TAP-C_like"/>
    <property type="match status" value="1"/>
</dbReference>
<dbReference type="EMBL" id="GBEZ01002454">
    <property type="protein sequence ID" value="JAC82604.1"/>
    <property type="molecule type" value="Transcribed_RNA"/>
</dbReference>
<dbReference type="GO" id="GO:0005634">
    <property type="term" value="C:nucleus"/>
    <property type="evidence" value="ECO:0007669"/>
    <property type="project" value="TreeGrafter"/>
</dbReference>
<dbReference type="Gene3D" id="1.10.8.10">
    <property type="entry name" value="DNA helicase RuvA subunit, C-terminal domain"/>
    <property type="match status" value="1"/>
</dbReference>
<keyword evidence="1" id="KW-0175">Coiled coil</keyword>
<sequence length="349" mass="38113">MEEANLDPHKTELLATFSNLTGADDDNALHILEAHLWDLNAAVNFHLEHGTGPISSPTRPSDSAAAGSPNPIVIDGEEEEEEEEEGEEDSTGPPQECAPALASSGPEMEFEQGTARLFGQRDIPTAAGVGRPGRDAGLPDLPEGINTEEARMLEAAMFGTAYTGPIPDFSAPRPPSYSSVAAAAADPQLEEQRILRDEQDAAYQASLMADQQRAREEKEKQRAAREQQILEARCKEDEQEAYRLLIEDKRRRVAEEPPPNQDGAIQVQVRLPDGSRMSRAFMPSDPLARLFDFVDVALADRSGGSPDIKPATYTLGMQFPKRVFAEDQTGTLDSNGLNHKQEALFLQPK</sequence>
<dbReference type="GO" id="GO:0043161">
    <property type="term" value="P:proteasome-mediated ubiquitin-dependent protein catabolic process"/>
    <property type="evidence" value="ECO:0007669"/>
    <property type="project" value="TreeGrafter"/>
</dbReference>
<dbReference type="SUPFAM" id="SSF46934">
    <property type="entry name" value="UBA-like"/>
    <property type="match status" value="1"/>
</dbReference>
<dbReference type="SUPFAM" id="SSF54236">
    <property type="entry name" value="Ubiquitin-like"/>
    <property type="match status" value="1"/>
</dbReference>
<dbReference type="AlphaFoldDB" id="A0A061SHU6"/>
<dbReference type="InterPro" id="IPR029071">
    <property type="entry name" value="Ubiquitin-like_domsf"/>
</dbReference>
<dbReference type="InterPro" id="IPR009060">
    <property type="entry name" value="UBA-like_sf"/>
</dbReference>
<dbReference type="Pfam" id="PF14555">
    <property type="entry name" value="UBA_4"/>
    <property type="match status" value="1"/>
</dbReference>
<evidence type="ECO:0000259" key="3">
    <source>
        <dbReference type="PROSITE" id="PS50033"/>
    </source>
</evidence>
<reference evidence="5" key="1">
    <citation type="submission" date="2014-05" db="EMBL/GenBank/DDBJ databases">
        <title>The transcriptome of the halophilic microalga Tetraselmis sp. GSL018 isolated from the Great Salt Lake, Utah.</title>
        <authorList>
            <person name="Jinkerson R.E."/>
            <person name="D'Adamo S."/>
            <person name="Posewitz M.C."/>
        </authorList>
    </citation>
    <scope>NUCLEOTIDE SEQUENCE</scope>
    <source>
        <strain evidence="5">GSL018</strain>
    </source>
</reference>
<feature type="compositionally biased region" description="Acidic residues" evidence="2">
    <location>
        <begin position="75"/>
        <end position="90"/>
    </location>
</feature>
<dbReference type="InterPro" id="IPR001012">
    <property type="entry name" value="UBX_dom"/>
</dbReference>
<dbReference type="GO" id="GO:0043130">
    <property type="term" value="F:ubiquitin binding"/>
    <property type="evidence" value="ECO:0007669"/>
    <property type="project" value="TreeGrafter"/>
</dbReference>
<dbReference type="PROSITE" id="PS50033">
    <property type="entry name" value="UBX"/>
    <property type="match status" value="1"/>
</dbReference>